<keyword evidence="2" id="KW-1185">Reference proteome</keyword>
<comment type="caution">
    <text evidence="1">The sequence shown here is derived from an EMBL/GenBank/DDBJ whole genome shotgun (WGS) entry which is preliminary data.</text>
</comment>
<evidence type="ECO:0000313" key="1">
    <source>
        <dbReference type="EMBL" id="PJJ42048.1"/>
    </source>
</evidence>
<proteinExistence type="predicted"/>
<name>A0A2M9A8P3_9BACT</name>
<gene>
    <name evidence="1" type="ORF">BGX16_2064</name>
</gene>
<dbReference type="AlphaFoldDB" id="A0A2M9A8P3"/>
<dbReference type="InterPro" id="IPR025530">
    <property type="entry name" value="DUF4417"/>
</dbReference>
<dbReference type="Proteomes" id="UP000231134">
    <property type="component" value="Unassembled WGS sequence"/>
</dbReference>
<protein>
    <submittedName>
        <fullName evidence="1">Uncharacterized protein DUF4417</fullName>
    </submittedName>
</protein>
<organism evidence="1 2">
    <name type="scientific">Hallerella succinigenes</name>
    <dbReference type="NCBI Taxonomy" id="1896222"/>
    <lineage>
        <taxon>Bacteria</taxon>
        <taxon>Pseudomonadati</taxon>
        <taxon>Fibrobacterota</taxon>
        <taxon>Fibrobacteria</taxon>
        <taxon>Fibrobacterales</taxon>
        <taxon>Fibrobacteraceae</taxon>
        <taxon>Hallerella</taxon>
    </lineage>
</organism>
<sequence length="208" mass="24242">MNEQYSSPYEILYRGKDFDEKEIPKRVQSFSMSLAYPDYGAWLHYYEKEKLCKAYTDGLSPYLGYIKKFPGSLTLDRSIGWCDHIDVQKDSDNLNKHSRELFEANGIPNIINVRFGDKKSYPFCFRNVPQNAVLFIGNQGTQRYADCKMVQFAGTMELIKRQNPRVLLVYGSVDKRILDECKKRDISLVRYPSQCELAHAKKFFTPET</sequence>
<dbReference type="Pfam" id="PF14386">
    <property type="entry name" value="DUF4417"/>
    <property type="match status" value="1"/>
</dbReference>
<dbReference type="EMBL" id="PGEX01000001">
    <property type="protein sequence ID" value="PJJ42048.1"/>
    <property type="molecule type" value="Genomic_DNA"/>
</dbReference>
<accession>A0A2M9A8P3</accession>
<reference evidence="1 2" key="1">
    <citation type="submission" date="2017-11" db="EMBL/GenBank/DDBJ databases">
        <title>Animal gut microbial communities from fecal samples from Wisconsin, USA.</title>
        <authorList>
            <person name="Neumann A."/>
        </authorList>
    </citation>
    <scope>NUCLEOTIDE SEQUENCE [LARGE SCALE GENOMIC DNA]</scope>
    <source>
        <strain evidence="1 2">UWS3</strain>
    </source>
</reference>
<dbReference type="RefSeq" id="WP_100425940.1">
    <property type="nucleotide sequence ID" value="NZ_PGEX01000001.1"/>
</dbReference>
<dbReference type="OrthoDB" id="9807709at2"/>
<evidence type="ECO:0000313" key="2">
    <source>
        <dbReference type="Proteomes" id="UP000231134"/>
    </source>
</evidence>